<dbReference type="Pfam" id="PF20268">
    <property type="entry name" value="SBDS_C"/>
    <property type="match status" value="1"/>
</dbReference>
<feature type="domain" description="Ribosome maturation protein SDO1/SBDS C-terminal" evidence="4">
    <location>
        <begin position="163"/>
        <end position="229"/>
    </location>
</feature>
<dbReference type="InterPro" id="IPR036786">
    <property type="entry name" value="Ribosome_mat_SBDS_N_sf"/>
</dbReference>
<dbReference type="InterPro" id="IPR035647">
    <property type="entry name" value="EFG_III/V"/>
</dbReference>
<dbReference type="InterPro" id="IPR018978">
    <property type="entry name" value="SDO1/SBDS_central"/>
</dbReference>
<dbReference type="SUPFAM" id="SSF109728">
    <property type="entry name" value="Hypothetical protein AF0491, middle domain"/>
    <property type="match status" value="1"/>
</dbReference>
<dbReference type="SUPFAM" id="SSF54980">
    <property type="entry name" value="EF-G C-terminal domain-like"/>
    <property type="match status" value="1"/>
</dbReference>
<dbReference type="PANTHER" id="PTHR10927:SF4">
    <property type="entry name" value="RIBOSOME MATURATION PROTEIN SDO1 HOMOLOG"/>
    <property type="match status" value="1"/>
</dbReference>
<comment type="similarity">
    <text evidence="1">Belongs to the SDO1/SBDS family.</text>
</comment>
<dbReference type="Gene3D" id="1.10.10.900">
    <property type="entry name" value="SBDS protein C-terminal domain, subdomain 1"/>
    <property type="match status" value="1"/>
</dbReference>
<dbReference type="GeneID" id="10154042"/>
<name>E8R7E6_DESM0</name>
<dbReference type="InterPro" id="IPR019783">
    <property type="entry name" value="SDO1/SBDS_N"/>
</dbReference>
<reference evidence="6" key="1">
    <citation type="submission" date="2010-11" db="EMBL/GenBank/DDBJ databases">
        <title>The complete genome of Desulfurococcus mucosus DSM 2162.</title>
        <authorList>
            <consortium name="US DOE Joint Genome Institute (JGI-PGF)"/>
            <person name="Lucas S."/>
            <person name="Copeland A."/>
            <person name="Lapidus A."/>
            <person name="Bruce D."/>
            <person name="Goodwin L."/>
            <person name="Pitluck S."/>
            <person name="Kyrpides N."/>
            <person name="Mavromatis K."/>
            <person name="Pagani I."/>
            <person name="Ivanova N."/>
            <person name="Ovchinnikova G."/>
            <person name="Chertkov O."/>
            <person name="Held B."/>
            <person name="Brettin T."/>
            <person name="Detter J.C."/>
            <person name="Tapia R."/>
            <person name="Han C."/>
            <person name="Land M."/>
            <person name="Hauser L."/>
            <person name="Markowitz V."/>
            <person name="Cheng J.-F."/>
            <person name="Hugenholtz P."/>
            <person name="Woyke T."/>
            <person name="Wu D."/>
            <person name="Wirth R."/>
            <person name="Bilek Y."/>
            <person name="Hader T."/>
            <person name="Klenk H.-P."/>
            <person name="Eisen J.A."/>
        </authorList>
    </citation>
    <scope>NUCLEOTIDE SEQUENCE [LARGE SCALE GENOMIC DNA]</scope>
    <source>
        <strain evidence="6">ATCC 35584 / DSM 2162 / JCM 9187 / O7/1</strain>
    </source>
</reference>
<evidence type="ECO:0000259" key="4">
    <source>
        <dbReference type="Pfam" id="PF20268"/>
    </source>
</evidence>
<feature type="domain" description="Ribosome maturation protein SDO1/SBDS N-terminal" evidence="2">
    <location>
        <begin position="6"/>
        <end position="91"/>
    </location>
</feature>
<feature type="domain" description="Ribosome maturation protein SDO1/SBDS central" evidence="3">
    <location>
        <begin position="100"/>
        <end position="160"/>
    </location>
</feature>
<dbReference type="KEGG" id="dmu:Desmu_1317"/>
<dbReference type="InterPro" id="IPR046928">
    <property type="entry name" value="SDO1/SBDS_C"/>
</dbReference>
<sequence length="231" mass="25836">MKEKLVIARYEAKGHRFEVLVDPDLALKIKEGKPVSIDEAIAGDFVYKDARKGLKASPESMREVFGTDDPRTVALEIVKRGELQLTTEQRRKLLEEKKAQILNLIARNAVDPKTKLPIPLKRLELAMEQARVTIDPYKPAEQQMEHIVSQLAKVIPIKVAKAYVAVRIPSEHAGKALKPLQSFGVSKKVQWREDGSLYMELEIPAGLQQELIDRVNALTKGSGEVKILSIG</sequence>
<dbReference type="SUPFAM" id="SSF89895">
    <property type="entry name" value="FYSH domain"/>
    <property type="match status" value="1"/>
</dbReference>
<accession>E8R7E6</accession>
<organism evidence="5 6">
    <name type="scientific">Desulfurococcus mucosus (strain ATCC 35584 / DSM 2162 / JCM 9187 / O7/1)</name>
    <dbReference type="NCBI Taxonomy" id="765177"/>
    <lineage>
        <taxon>Archaea</taxon>
        <taxon>Thermoproteota</taxon>
        <taxon>Thermoprotei</taxon>
        <taxon>Desulfurococcales</taxon>
        <taxon>Desulfurococcaceae</taxon>
        <taxon>Desulfurococcus</taxon>
    </lineage>
</organism>
<dbReference type="EMBL" id="CP002363">
    <property type="protein sequence ID" value="ADV65611.1"/>
    <property type="molecule type" value="Genomic_DNA"/>
</dbReference>
<proteinExistence type="inferred from homology"/>
<dbReference type="PANTHER" id="PTHR10927">
    <property type="entry name" value="RIBOSOME MATURATION PROTEIN SBDS"/>
    <property type="match status" value="1"/>
</dbReference>
<dbReference type="InterPro" id="IPR002140">
    <property type="entry name" value="Sdo1/SBDS"/>
</dbReference>
<evidence type="ECO:0000313" key="5">
    <source>
        <dbReference type="EMBL" id="ADV65611.1"/>
    </source>
</evidence>
<reference evidence="5 6" key="2">
    <citation type="journal article" date="2011" name="Stand. Genomic Sci.">
        <title>Complete genome sequence of Desulfurococcus mucosus type strain (O7/1).</title>
        <authorList>
            <person name="Wirth R."/>
            <person name="Chertkov O."/>
            <person name="Held B."/>
            <person name="Lapidus A."/>
            <person name="Nolan M."/>
            <person name="Lucas S."/>
            <person name="Hammon N."/>
            <person name="Deshpande S."/>
            <person name="Cheng J.F."/>
            <person name="Tapia R."/>
            <person name="Han C."/>
            <person name="Goodwin L."/>
            <person name="Pitluck S."/>
            <person name="Liolios K."/>
            <person name="Ioanna P."/>
            <person name="Ivanova N."/>
            <person name="Mavromatis K."/>
            <person name="Mikhailova N."/>
            <person name="Pati A."/>
            <person name="Chen A."/>
            <person name="Palaniappan K."/>
            <person name="Land M."/>
            <person name="Hauser L."/>
            <person name="Chang Y.J."/>
            <person name="Jeffries C.D."/>
            <person name="Bilek Y."/>
            <person name="Hader T."/>
            <person name="Rohde M."/>
            <person name="Spring S."/>
            <person name="Sikorski J."/>
            <person name="Goker M."/>
            <person name="Woyke T."/>
            <person name="Bristow J."/>
            <person name="Eisen J.A."/>
            <person name="Markowitz V."/>
            <person name="Hugenholtz P."/>
            <person name="Kyrpides N.C."/>
            <person name="Klenk H.P."/>
        </authorList>
    </citation>
    <scope>NUCLEOTIDE SEQUENCE [LARGE SCALE GENOMIC DNA]</scope>
    <source>
        <strain evidence="6">ATCC 35584 / DSM 2162 / JCM 9187 / O7/1</strain>
    </source>
</reference>
<evidence type="ECO:0000259" key="3">
    <source>
        <dbReference type="Pfam" id="PF09377"/>
    </source>
</evidence>
<dbReference type="Pfam" id="PF09377">
    <property type="entry name" value="SBDS_domain_II"/>
    <property type="match status" value="1"/>
</dbReference>
<keyword evidence="6" id="KW-1185">Reference proteome</keyword>
<dbReference type="OrthoDB" id="84504at2157"/>
<dbReference type="GO" id="GO:0042256">
    <property type="term" value="P:cytosolic ribosome assembly"/>
    <property type="evidence" value="ECO:0007669"/>
    <property type="project" value="InterPro"/>
</dbReference>
<evidence type="ECO:0000256" key="1">
    <source>
        <dbReference type="ARBA" id="ARBA00007433"/>
    </source>
</evidence>
<dbReference type="eggNOG" id="arCOG04187">
    <property type="taxonomic scope" value="Archaea"/>
</dbReference>
<dbReference type="Gene3D" id="3.30.70.240">
    <property type="match status" value="1"/>
</dbReference>
<dbReference type="AlphaFoldDB" id="E8R7E6"/>
<dbReference type="Pfam" id="PF01172">
    <property type="entry name" value="SBDS_N"/>
    <property type="match status" value="1"/>
</dbReference>
<dbReference type="NCBIfam" id="TIGR00291">
    <property type="entry name" value="RNA_SBDS"/>
    <property type="match status" value="1"/>
</dbReference>
<evidence type="ECO:0000313" key="6">
    <source>
        <dbReference type="Proteomes" id="UP000001068"/>
    </source>
</evidence>
<gene>
    <name evidence="5" type="ordered locus">Desmu_1317</name>
</gene>
<dbReference type="InterPro" id="IPR037188">
    <property type="entry name" value="Sdo1/SBDS_central_sf"/>
</dbReference>
<evidence type="ECO:0000259" key="2">
    <source>
        <dbReference type="Pfam" id="PF01172"/>
    </source>
</evidence>
<dbReference type="HOGENOM" id="CLU_043216_2_0_2"/>
<dbReference type="Proteomes" id="UP000001068">
    <property type="component" value="Chromosome"/>
</dbReference>
<dbReference type="InterPro" id="IPR039100">
    <property type="entry name" value="Sdo1/SBDS-like"/>
</dbReference>
<dbReference type="STRING" id="765177.Desmu_1317"/>
<dbReference type="Gene3D" id="3.30.1250.10">
    <property type="entry name" value="Ribosome maturation protein SBDS, N-terminal domain"/>
    <property type="match status" value="1"/>
</dbReference>
<dbReference type="RefSeq" id="WP_013562833.1">
    <property type="nucleotide sequence ID" value="NC_014961.1"/>
</dbReference>
<protein>
    <submittedName>
        <fullName evidence="5">Ribosome maturation protein SBDS</fullName>
    </submittedName>
</protein>